<evidence type="ECO:0000256" key="1">
    <source>
        <dbReference type="ARBA" id="ARBA00022468"/>
    </source>
</evidence>
<dbReference type="InterPro" id="IPR036871">
    <property type="entry name" value="PX_dom_sf"/>
</dbReference>
<comment type="caution">
    <text evidence="5">The sequence shown here is derived from an EMBL/GenBank/DDBJ whole genome shotgun (WGS) entry which is preliminary data.</text>
</comment>
<feature type="compositionally biased region" description="Basic residues" evidence="2">
    <location>
        <begin position="514"/>
        <end position="523"/>
    </location>
</feature>
<feature type="region of interest" description="Disordered" evidence="2">
    <location>
        <begin position="996"/>
        <end position="1072"/>
    </location>
</feature>
<reference evidence="5 6" key="1">
    <citation type="journal article" date="2023" name="G3 (Bethesda)">
        <title>A chromosome-level genome assembly of Zasmidium syzygii isolated from banana leaves.</title>
        <authorList>
            <person name="van Westerhoven A.C."/>
            <person name="Mehrabi R."/>
            <person name="Talebi R."/>
            <person name="Steentjes M.B.F."/>
            <person name="Corcolon B."/>
            <person name="Chong P.A."/>
            <person name="Kema G.H.J."/>
            <person name="Seidl M.F."/>
        </authorList>
    </citation>
    <scope>NUCLEOTIDE SEQUENCE [LARGE SCALE GENOMIC DNA]</scope>
    <source>
        <strain evidence="5 6">P124</strain>
    </source>
</reference>
<feature type="region of interest" description="Disordered" evidence="2">
    <location>
        <begin position="1454"/>
        <end position="1479"/>
    </location>
</feature>
<dbReference type="InterPro" id="IPR008936">
    <property type="entry name" value="Rho_GTPase_activation_prot"/>
</dbReference>
<feature type="compositionally biased region" description="Polar residues" evidence="2">
    <location>
        <begin position="1354"/>
        <end position="1363"/>
    </location>
</feature>
<feature type="region of interest" description="Disordered" evidence="2">
    <location>
        <begin position="179"/>
        <end position="201"/>
    </location>
</feature>
<dbReference type="InterPro" id="IPR001849">
    <property type="entry name" value="PH_domain"/>
</dbReference>
<feature type="domain" description="PH" evidence="3">
    <location>
        <begin position="869"/>
        <end position="980"/>
    </location>
</feature>
<sequence>MAQPLPRPGWPTAQSAQHYHSTTQGLATRAPTTTAHEPAQDSAPHTASASASDSRLRSPLVQQSPLQPSTPSAPTSPDTADHHSARPPRAPNPAKKVTGKDDIREAITRQAVVDEQKAAGKIQSLHHRSYSNAASPVLAAAPQISPPTSPTVMSNSKAAIRLERGPIMAHRTASIDSTVSSISSASQRTTNANNAYRVSDNTGPQDAAALTTAAGSAEAALQKLIAEKQQAASHNAQLWRLVEKQRAMILGLNKDLEKALKEKERYRRKLKDQLAQSASAPTLITSAVGDGPDSQEASPSPSHMEPPSDLSRDISVDTRKTSNSSEAPVVSVGRSDTPQDAAAHSSGLPATPQSANSLNGASREFDRINTATAVPVVAASEARPAMAMAMSQRAPTTNTPPMSPKMVDTQSPKFGHGHSKSMSGSSLQTSPHTSSQYYSSPKTRKAPPAPLKLDAPRADPSIMNNIVDASDSEYEDDPESARSEFIERGRRKTREEDDREREALVRQEDEQRSRSKKEKKSKSRPSADKIEVPAAVPQFAEHNLQQPVREAPRQPPAFQQTANPVEIVRSRAVSDASGMLQRNNTAPPLMSPGLPMSPRPGDRPPNSPMPRQMNAAATSIPMSPKAGLPLSPRAPRSAIPLPPQTPLAMISPHLDRAKAYHQQMQPQPQPVSSIVDRLRPSPDATPDRERPSTSSDPVAYSPGEIYRGLTTEQYPDLLLPPNALPSIYVKTASSRMRPSRASFIAPKHADENPVFILAVHSRSDNLQLWRVEKTYAALAALDQQIKSVVTVRDRLPEKALFTGHAPAKIDARRLALNHYFERMLDSVTNDKPAMIVCKFLSSDAIGGEGDDYFGANLDGRPESPASAMRPNRAGYLTKRGKNFGGWKARYFVLDGPNLKYFEGPGGAHLGSIKLQNAQIGKQSSNAQQGSSDDEENQFRHAFLILEPKKKDSSSLVRHVLCAESDDERDAWVDALLQYVDYKDDEEPQAARQAQIYKTEISAPRSPRLQKSMNDLRPSSNNSKDSAQSRSIDQVRTVNYNETVAGEAPIMGPPASPRVAHTPSPPYDKLTADAQPSSTHLAISGPTNVHVIQNSGDFGKKPPPTPGAKDKKRSMFSGLPFSRGRSSSDLATNETAKTPSAPHDRFGAGRVVFGIPLAEAVAVAHPADATTELPAVVYRCLEYLHVKNAVAEEGIFRVSGSNIIIRQLKDRFNNEGDINLLTDENQYEVNAVASVLKMYLRELPASILTRDLHIDFLKCLEIEDIEKKIAKVNILVHKLPTANRALLDALSSYMVCIVDHVEQNKMTVRNLGVVFSPTLNLPGPLISLFVEEQNRIFGAPVDSVEAPLSPRDARPNTSASSTDLRSPRKQMFSDLPTPSYNQTQFQQPTGGYHADDTGMIPMHPSYAAYQMAPQGDGGYGSLNDALRSPTVYGMTGTGAPTPRDIKASRRESGMLAVNSIMGPTKKSSASRLREEQPTSF</sequence>
<dbReference type="EMBL" id="JAXOVC010000006">
    <property type="protein sequence ID" value="KAK4500310.1"/>
    <property type="molecule type" value="Genomic_DNA"/>
</dbReference>
<evidence type="ECO:0000259" key="4">
    <source>
        <dbReference type="PROSITE" id="PS50238"/>
    </source>
</evidence>
<dbReference type="SUPFAM" id="SSF48350">
    <property type="entry name" value="GTPase activation domain, GAP"/>
    <property type="match status" value="1"/>
</dbReference>
<dbReference type="InterPro" id="IPR011993">
    <property type="entry name" value="PH-like_dom_sf"/>
</dbReference>
<feature type="compositionally biased region" description="Polar residues" evidence="2">
    <location>
        <begin position="1123"/>
        <end position="1137"/>
    </location>
</feature>
<evidence type="ECO:0000313" key="5">
    <source>
        <dbReference type="EMBL" id="KAK4500310.1"/>
    </source>
</evidence>
<keyword evidence="6" id="KW-1185">Reference proteome</keyword>
<feature type="compositionally biased region" description="Basic and acidic residues" evidence="2">
    <location>
        <begin position="1470"/>
        <end position="1479"/>
    </location>
</feature>
<feature type="compositionally biased region" description="Basic and acidic residues" evidence="2">
    <location>
        <begin position="310"/>
        <end position="320"/>
    </location>
</feature>
<feature type="compositionally biased region" description="Polar residues" evidence="2">
    <location>
        <begin position="427"/>
        <end position="441"/>
    </location>
</feature>
<feature type="compositionally biased region" description="Basic and acidic residues" evidence="2">
    <location>
        <begin position="98"/>
        <end position="113"/>
    </location>
</feature>
<feature type="compositionally biased region" description="Pro residues" evidence="2">
    <location>
        <begin position="595"/>
        <end position="608"/>
    </location>
</feature>
<dbReference type="SUPFAM" id="SSF64268">
    <property type="entry name" value="PX domain"/>
    <property type="match status" value="1"/>
</dbReference>
<feature type="region of interest" description="Disordered" evidence="2">
    <location>
        <begin position="1343"/>
        <end position="1397"/>
    </location>
</feature>
<dbReference type="SUPFAM" id="SSF50729">
    <property type="entry name" value="PH domain-like"/>
    <property type="match status" value="1"/>
</dbReference>
<dbReference type="PROSITE" id="PS50003">
    <property type="entry name" value="PH_DOMAIN"/>
    <property type="match status" value="1"/>
</dbReference>
<name>A0ABR0EGN8_ZASCE</name>
<gene>
    <name evidence="5" type="ORF">PRZ48_008499</name>
</gene>
<feature type="region of interest" description="Disordered" evidence="2">
    <location>
        <begin position="1"/>
        <end position="113"/>
    </location>
</feature>
<feature type="compositionally biased region" description="Polar residues" evidence="2">
    <location>
        <begin position="1375"/>
        <end position="1388"/>
    </location>
</feature>
<feature type="region of interest" description="Disordered" evidence="2">
    <location>
        <begin position="271"/>
        <end position="359"/>
    </location>
</feature>
<dbReference type="InterPro" id="IPR000198">
    <property type="entry name" value="RhoGAP_dom"/>
</dbReference>
<evidence type="ECO:0000256" key="2">
    <source>
        <dbReference type="SAM" id="MobiDB-lite"/>
    </source>
</evidence>
<organism evidence="5 6">
    <name type="scientific">Zasmidium cellare</name>
    <name type="common">Wine cellar mold</name>
    <name type="synonym">Racodium cellare</name>
    <dbReference type="NCBI Taxonomy" id="395010"/>
    <lineage>
        <taxon>Eukaryota</taxon>
        <taxon>Fungi</taxon>
        <taxon>Dikarya</taxon>
        <taxon>Ascomycota</taxon>
        <taxon>Pezizomycotina</taxon>
        <taxon>Dothideomycetes</taxon>
        <taxon>Dothideomycetidae</taxon>
        <taxon>Mycosphaerellales</taxon>
        <taxon>Mycosphaerellaceae</taxon>
        <taxon>Zasmidium</taxon>
    </lineage>
</organism>
<dbReference type="Proteomes" id="UP001305779">
    <property type="component" value="Unassembled WGS sequence"/>
</dbReference>
<feature type="compositionally biased region" description="Polar residues" evidence="2">
    <location>
        <begin position="1008"/>
        <end position="1041"/>
    </location>
</feature>
<dbReference type="Gene3D" id="3.30.1520.10">
    <property type="entry name" value="Phox-like domain"/>
    <property type="match status" value="1"/>
</dbReference>
<dbReference type="CDD" id="cd06093">
    <property type="entry name" value="PX_domain"/>
    <property type="match status" value="1"/>
</dbReference>
<feature type="region of interest" description="Disordered" evidence="2">
    <location>
        <begin position="1089"/>
        <end position="1142"/>
    </location>
</feature>
<feature type="compositionally biased region" description="Low complexity" evidence="2">
    <location>
        <begin position="47"/>
        <end position="78"/>
    </location>
</feature>
<feature type="compositionally biased region" description="Polar residues" evidence="2">
    <location>
        <begin position="187"/>
        <end position="201"/>
    </location>
</feature>
<feature type="compositionally biased region" description="Basic and acidic residues" evidence="2">
    <location>
        <begin position="676"/>
        <end position="691"/>
    </location>
</feature>
<feature type="region of interest" description="Disordered" evidence="2">
    <location>
        <begin position="658"/>
        <end position="703"/>
    </location>
</feature>
<feature type="domain" description="Rho-GAP" evidence="4">
    <location>
        <begin position="1154"/>
        <end position="1347"/>
    </location>
</feature>
<evidence type="ECO:0008006" key="7">
    <source>
        <dbReference type="Google" id="ProtNLM"/>
    </source>
</evidence>
<dbReference type="InterPro" id="IPR050729">
    <property type="entry name" value="Rho-GAP"/>
</dbReference>
<dbReference type="Gene3D" id="2.30.29.30">
    <property type="entry name" value="Pleckstrin-homology domain (PH domain)/Phosphotyrosine-binding domain (PTB)"/>
    <property type="match status" value="1"/>
</dbReference>
<dbReference type="SMART" id="SM00233">
    <property type="entry name" value="PH"/>
    <property type="match status" value="1"/>
</dbReference>
<feature type="compositionally biased region" description="Polar residues" evidence="2">
    <location>
        <begin position="12"/>
        <end position="35"/>
    </location>
</feature>
<dbReference type="Pfam" id="PF00169">
    <property type="entry name" value="PH"/>
    <property type="match status" value="1"/>
</dbReference>
<dbReference type="Pfam" id="PF00620">
    <property type="entry name" value="RhoGAP"/>
    <property type="match status" value="1"/>
</dbReference>
<proteinExistence type="predicted"/>
<feature type="compositionally biased region" description="Polar residues" evidence="2">
    <location>
        <begin position="274"/>
        <end position="285"/>
    </location>
</feature>
<dbReference type="PROSITE" id="PS50238">
    <property type="entry name" value="RHOGAP"/>
    <property type="match status" value="1"/>
</dbReference>
<dbReference type="Gene3D" id="1.10.555.10">
    <property type="entry name" value="Rho GTPase activation protein"/>
    <property type="match status" value="1"/>
</dbReference>
<dbReference type="SMART" id="SM00324">
    <property type="entry name" value="RhoGAP"/>
    <property type="match status" value="1"/>
</dbReference>
<feature type="compositionally biased region" description="Basic and acidic residues" evidence="2">
    <location>
        <begin position="479"/>
        <end position="513"/>
    </location>
</feature>
<feature type="region of interest" description="Disordered" evidence="2">
    <location>
        <begin position="392"/>
        <end position="611"/>
    </location>
</feature>
<evidence type="ECO:0000313" key="6">
    <source>
        <dbReference type="Proteomes" id="UP001305779"/>
    </source>
</evidence>
<protein>
    <recommendedName>
        <fullName evidence="7">RhoGAP-domain-containing protein</fullName>
    </recommendedName>
</protein>
<accession>A0ABR0EGN8</accession>
<dbReference type="PANTHER" id="PTHR23176:SF129">
    <property type="entry name" value="RHO GTPASE ACTIVATING PROTEIN AT 16F, ISOFORM E-RELATED"/>
    <property type="match status" value="1"/>
</dbReference>
<evidence type="ECO:0000259" key="3">
    <source>
        <dbReference type="PROSITE" id="PS50003"/>
    </source>
</evidence>
<dbReference type="CDD" id="cd13277">
    <property type="entry name" value="PH_Bem3"/>
    <property type="match status" value="1"/>
</dbReference>
<keyword evidence="1" id="KW-0343">GTPase activation</keyword>
<dbReference type="PANTHER" id="PTHR23176">
    <property type="entry name" value="RHO/RAC/CDC GTPASE-ACTIVATING PROTEIN"/>
    <property type="match status" value="1"/>
</dbReference>